<organism evidence="2 3">
    <name type="scientific">Caerostris darwini</name>
    <dbReference type="NCBI Taxonomy" id="1538125"/>
    <lineage>
        <taxon>Eukaryota</taxon>
        <taxon>Metazoa</taxon>
        <taxon>Ecdysozoa</taxon>
        <taxon>Arthropoda</taxon>
        <taxon>Chelicerata</taxon>
        <taxon>Arachnida</taxon>
        <taxon>Araneae</taxon>
        <taxon>Araneomorphae</taxon>
        <taxon>Entelegynae</taxon>
        <taxon>Araneoidea</taxon>
        <taxon>Araneidae</taxon>
        <taxon>Caerostris</taxon>
    </lineage>
</organism>
<protein>
    <submittedName>
        <fullName evidence="2">Uncharacterized protein</fullName>
    </submittedName>
</protein>
<sequence>MVQKAESIVGEREDEIRTCYLSHPGHRNGDYPRGRRRREPGDSSRKPSRLENKPILTLGCSPPLLPSTGGYSSALTYLLIG</sequence>
<evidence type="ECO:0000313" key="3">
    <source>
        <dbReference type="Proteomes" id="UP001054837"/>
    </source>
</evidence>
<dbReference type="Proteomes" id="UP001054837">
    <property type="component" value="Unassembled WGS sequence"/>
</dbReference>
<name>A0AAV4UV92_9ARAC</name>
<gene>
    <name evidence="2" type="ORF">CDAR_217181</name>
</gene>
<dbReference type="AlphaFoldDB" id="A0AAV4UV92"/>
<comment type="caution">
    <text evidence="2">The sequence shown here is derived from an EMBL/GenBank/DDBJ whole genome shotgun (WGS) entry which is preliminary data.</text>
</comment>
<accession>A0AAV4UV92</accession>
<evidence type="ECO:0000256" key="1">
    <source>
        <dbReference type="SAM" id="MobiDB-lite"/>
    </source>
</evidence>
<proteinExistence type="predicted"/>
<keyword evidence="3" id="KW-1185">Reference proteome</keyword>
<feature type="compositionally biased region" description="Basic and acidic residues" evidence="1">
    <location>
        <begin position="27"/>
        <end position="52"/>
    </location>
</feature>
<reference evidence="2 3" key="1">
    <citation type="submission" date="2021-06" db="EMBL/GenBank/DDBJ databases">
        <title>Caerostris darwini draft genome.</title>
        <authorList>
            <person name="Kono N."/>
            <person name="Arakawa K."/>
        </authorList>
    </citation>
    <scope>NUCLEOTIDE SEQUENCE [LARGE SCALE GENOMIC DNA]</scope>
</reference>
<evidence type="ECO:0000313" key="2">
    <source>
        <dbReference type="EMBL" id="GIY61324.1"/>
    </source>
</evidence>
<feature type="region of interest" description="Disordered" evidence="1">
    <location>
        <begin position="16"/>
        <end position="55"/>
    </location>
</feature>
<dbReference type="EMBL" id="BPLQ01011932">
    <property type="protein sequence ID" value="GIY61324.1"/>
    <property type="molecule type" value="Genomic_DNA"/>
</dbReference>